<dbReference type="PANTHER" id="PTHR42756">
    <property type="entry name" value="TRANSCRIPTIONAL REGULATOR, MARR"/>
    <property type="match status" value="1"/>
</dbReference>
<gene>
    <name evidence="5" type="ORF">C7P63_01645</name>
</gene>
<dbReference type="Proteomes" id="UP000277864">
    <property type="component" value="Unassembled WGS sequence"/>
</dbReference>
<dbReference type="SMART" id="SM00347">
    <property type="entry name" value="HTH_MARR"/>
    <property type="match status" value="1"/>
</dbReference>
<dbReference type="GO" id="GO:0003700">
    <property type="term" value="F:DNA-binding transcription factor activity"/>
    <property type="evidence" value="ECO:0007669"/>
    <property type="project" value="InterPro"/>
</dbReference>
<dbReference type="PROSITE" id="PS50995">
    <property type="entry name" value="HTH_MARR_2"/>
    <property type="match status" value="1"/>
</dbReference>
<evidence type="ECO:0000313" key="5">
    <source>
        <dbReference type="EMBL" id="RST89809.1"/>
    </source>
</evidence>
<proteinExistence type="predicted"/>
<dbReference type="SUPFAM" id="SSF46785">
    <property type="entry name" value="Winged helix' DNA-binding domain"/>
    <property type="match status" value="1"/>
</dbReference>
<dbReference type="EMBL" id="PXZH01000001">
    <property type="protein sequence ID" value="RST89809.1"/>
    <property type="molecule type" value="Genomic_DNA"/>
</dbReference>
<dbReference type="InterPro" id="IPR036390">
    <property type="entry name" value="WH_DNA-bd_sf"/>
</dbReference>
<accession>A0A3R9YDF9</accession>
<comment type="caution">
    <text evidence="5">The sequence shown here is derived from an EMBL/GenBank/DDBJ whole genome shotgun (WGS) entry which is preliminary data.</text>
</comment>
<dbReference type="OrthoDB" id="5419426at2"/>
<evidence type="ECO:0000256" key="3">
    <source>
        <dbReference type="ARBA" id="ARBA00023163"/>
    </source>
</evidence>
<feature type="domain" description="HTH marR-type" evidence="4">
    <location>
        <begin position="1"/>
        <end position="141"/>
    </location>
</feature>
<keyword evidence="6" id="KW-1185">Reference proteome</keyword>
<organism evidence="5 6">
    <name type="scientific">Vagococcus humatus</name>
    <dbReference type="NCBI Taxonomy" id="1889241"/>
    <lineage>
        <taxon>Bacteria</taxon>
        <taxon>Bacillati</taxon>
        <taxon>Bacillota</taxon>
        <taxon>Bacilli</taxon>
        <taxon>Lactobacillales</taxon>
        <taxon>Enterococcaceae</taxon>
        <taxon>Vagococcus</taxon>
    </lineage>
</organism>
<dbReference type="Pfam" id="PF01047">
    <property type="entry name" value="MarR"/>
    <property type="match status" value="1"/>
</dbReference>
<keyword evidence="3" id="KW-0804">Transcription</keyword>
<evidence type="ECO:0000256" key="2">
    <source>
        <dbReference type="ARBA" id="ARBA00023125"/>
    </source>
</evidence>
<dbReference type="AlphaFoldDB" id="A0A3R9YDF9"/>
<name>A0A3R9YDF9_9ENTE</name>
<dbReference type="InterPro" id="IPR036388">
    <property type="entry name" value="WH-like_DNA-bd_sf"/>
</dbReference>
<evidence type="ECO:0000313" key="6">
    <source>
        <dbReference type="Proteomes" id="UP000277864"/>
    </source>
</evidence>
<dbReference type="GO" id="GO:0003677">
    <property type="term" value="F:DNA binding"/>
    <property type="evidence" value="ECO:0007669"/>
    <property type="project" value="UniProtKB-KW"/>
</dbReference>
<dbReference type="RefSeq" id="WP_125942419.1">
    <property type="nucleotide sequence ID" value="NZ_PXZH01000001.1"/>
</dbReference>
<reference evidence="5 6" key="1">
    <citation type="submission" date="2018-03" db="EMBL/GenBank/DDBJ databases">
        <authorList>
            <person name="Gulvik C.A."/>
        </authorList>
    </citation>
    <scope>NUCLEOTIDE SEQUENCE [LARGE SCALE GENOMIC DNA]</scope>
    <source>
        <strain evidence="5 6">JCM 31581</strain>
    </source>
</reference>
<protein>
    <recommendedName>
        <fullName evidence="4">HTH marR-type domain-containing protein</fullName>
    </recommendedName>
</protein>
<dbReference type="Gene3D" id="1.10.10.10">
    <property type="entry name" value="Winged helix-like DNA-binding domain superfamily/Winged helix DNA-binding domain"/>
    <property type="match status" value="1"/>
</dbReference>
<dbReference type="InterPro" id="IPR000835">
    <property type="entry name" value="HTH_MarR-typ"/>
</dbReference>
<sequence>MKLDEKASKLRNFMALLSNYLNHIQKKMSGYPFNFNEIRIILDLYDRKTLTAVEIEESLDLDKGYASRLIRNLAEQEVIRKEQSEEDKRSFDLSLTSKGRKIAKELLQAYLNILERDLEKMNDTQLSELDMALSVIQKLYMEIKEQQDQDKEKSSF</sequence>
<keyword evidence="1" id="KW-0805">Transcription regulation</keyword>
<keyword evidence="2" id="KW-0238">DNA-binding</keyword>
<evidence type="ECO:0000259" key="4">
    <source>
        <dbReference type="PROSITE" id="PS50995"/>
    </source>
</evidence>
<evidence type="ECO:0000256" key="1">
    <source>
        <dbReference type="ARBA" id="ARBA00023015"/>
    </source>
</evidence>
<dbReference type="PANTHER" id="PTHR42756:SF1">
    <property type="entry name" value="TRANSCRIPTIONAL REPRESSOR OF EMRAB OPERON"/>
    <property type="match status" value="1"/>
</dbReference>